<comment type="caution">
    <text evidence="5">The sequence shown here is derived from an EMBL/GenBank/DDBJ whole genome shotgun (WGS) entry which is preliminary data.</text>
</comment>
<dbReference type="GO" id="GO:0009254">
    <property type="term" value="P:peptidoglycan turnover"/>
    <property type="evidence" value="ECO:0007669"/>
    <property type="project" value="TreeGrafter"/>
</dbReference>
<dbReference type="InterPro" id="IPR036962">
    <property type="entry name" value="Glyco_hydro_3_N_sf"/>
</dbReference>
<dbReference type="InterPro" id="IPR017853">
    <property type="entry name" value="GH"/>
</dbReference>
<feature type="domain" description="Glycoside hydrolase family 3 N-terminal" evidence="4">
    <location>
        <begin position="12"/>
        <end position="150"/>
    </location>
</feature>
<feature type="domain" description="Glycoside hydrolase family 3 N-terminal" evidence="4">
    <location>
        <begin position="177"/>
        <end position="345"/>
    </location>
</feature>
<evidence type="ECO:0000313" key="6">
    <source>
        <dbReference type="Proteomes" id="UP001295794"/>
    </source>
</evidence>
<comment type="similarity">
    <text evidence="1">Belongs to the glycosyl hydrolase 3 family.</text>
</comment>
<dbReference type="PANTHER" id="PTHR30480">
    <property type="entry name" value="BETA-HEXOSAMINIDASE-RELATED"/>
    <property type="match status" value="1"/>
</dbReference>
<reference evidence="5" key="1">
    <citation type="submission" date="2023-11" db="EMBL/GenBank/DDBJ databases">
        <authorList>
            <person name="De Vega J J."/>
            <person name="De Vega J J."/>
        </authorList>
    </citation>
    <scope>NUCLEOTIDE SEQUENCE</scope>
</reference>
<dbReference type="GO" id="GO:0005975">
    <property type="term" value="P:carbohydrate metabolic process"/>
    <property type="evidence" value="ECO:0007669"/>
    <property type="project" value="InterPro"/>
</dbReference>
<evidence type="ECO:0000256" key="1">
    <source>
        <dbReference type="ARBA" id="ARBA00005336"/>
    </source>
</evidence>
<dbReference type="PANTHER" id="PTHR30480:SF16">
    <property type="entry name" value="GLYCOSIDE HYDROLASE FAMILY 3 DOMAIN PROTEIN"/>
    <property type="match status" value="1"/>
</dbReference>
<dbReference type="PRINTS" id="PR00133">
    <property type="entry name" value="GLHYDRLASE3"/>
</dbReference>
<evidence type="ECO:0000313" key="5">
    <source>
        <dbReference type="EMBL" id="CAK5267535.1"/>
    </source>
</evidence>
<gene>
    <name evidence="5" type="ORF">MYCIT1_LOCUS10127</name>
</gene>
<dbReference type="InterPro" id="IPR050226">
    <property type="entry name" value="NagZ_Beta-hexosaminidase"/>
</dbReference>
<keyword evidence="2" id="KW-0378">Hydrolase</keyword>
<protein>
    <recommendedName>
        <fullName evidence="4">Glycoside hydrolase family 3 N-terminal domain-containing protein</fullName>
    </recommendedName>
</protein>
<evidence type="ECO:0000259" key="4">
    <source>
        <dbReference type="Pfam" id="PF00933"/>
    </source>
</evidence>
<dbReference type="AlphaFoldDB" id="A0AAD2JXL6"/>
<proteinExistence type="inferred from homology"/>
<evidence type="ECO:0000256" key="2">
    <source>
        <dbReference type="ARBA" id="ARBA00022801"/>
    </source>
</evidence>
<sequence>MKSTTTSIAERKRIGQHFVVGFHGEAPSKDIRTLIQEFFVGSVILMKRNIVDAEQTRSLVQQLQQLAHDAGHDQPLLIGIDQENGLVSAFGRPGAGTQFPGAMALSATGSTELAENVSFAIARELKLVGINWAYSPVADVNSDPRNPVIGMISSALVWRWSFDQSREHCNQADALTDPSQVAAFTVAVARGLTRGGIAACAKHFPGHGDTSVDSHLALPQINKPRSALDSYELPPFKALISGGIPSIMTAHILLPLVAHDPASLSKTFTTDILRTELGHSGVVVTDCLEMEAISNQSQGACGVEKGAVSALQAGADIVMICHTMAWQIGALEATYEAVISGQLTLDETRVAALKNEFSGTWDNVLFTDPEFSSKWASVKKESAELSRRSYFLSTALVNGSGFRPLEVGQPVTLFTPPMDSLNKAVDDADDMLRTQDGKVRNTAGPSFLSLAQSIEKRAPCDHIVYGENNRCTVPTGSTAVIFVLRNADRYPWQLDVLDRLAACHPLPFIVLGSCAPYEARLMSHPYIASFEYTPDALEAAMQVVFGEKHPQGTVPVAY</sequence>
<dbReference type="Gene3D" id="3.20.20.300">
    <property type="entry name" value="Glycoside hydrolase, family 3, N-terminal domain"/>
    <property type="match status" value="1"/>
</dbReference>
<accession>A0AAD2JXL6</accession>
<dbReference type="Pfam" id="PF00933">
    <property type="entry name" value="Glyco_hydro_3"/>
    <property type="match status" value="2"/>
</dbReference>
<keyword evidence="6" id="KW-1185">Reference proteome</keyword>
<organism evidence="5 6">
    <name type="scientific">Mycena citricolor</name>
    <dbReference type="NCBI Taxonomy" id="2018698"/>
    <lineage>
        <taxon>Eukaryota</taxon>
        <taxon>Fungi</taxon>
        <taxon>Dikarya</taxon>
        <taxon>Basidiomycota</taxon>
        <taxon>Agaricomycotina</taxon>
        <taxon>Agaricomycetes</taxon>
        <taxon>Agaricomycetidae</taxon>
        <taxon>Agaricales</taxon>
        <taxon>Marasmiineae</taxon>
        <taxon>Mycenaceae</taxon>
        <taxon>Mycena</taxon>
    </lineage>
</organism>
<dbReference type="EMBL" id="CAVNYO010000125">
    <property type="protein sequence ID" value="CAK5267535.1"/>
    <property type="molecule type" value="Genomic_DNA"/>
</dbReference>
<name>A0AAD2JXL6_9AGAR</name>
<dbReference type="GO" id="GO:0004553">
    <property type="term" value="F:hydrolase activity, hydrolyzing O-glycosyl compounds"/>
    <property type="evidence" value="ECO:0007669"/>
    <property type="project" value="InterPro"/>
</dbReference>
<dbReference type="InterPro" id="IPR001764">
    <property type="entry name" value="Glyco_hydro_3_N"/>
</dbReference>
<evidence type="ECO:0000256" key="3">
    <source>
        <dbReference type="ARBA" id="ARBA00023295"/>
    </source>
</evidence>
<dbReference type="Proteomes" id="UP001295794">
    <property type="component" value="Unassembled WGS sequence"/>
</dbReference>
<dbReference type="SUPFAM" id="SSF51445">
    <property type="entry name" value="(Trans)glycosidases"/>
    <property type="match status" value="1"/>
</dbReference>
<keyword evidence="3" id="KW-0326">Glycosidase</keyword>